<sequence>MLLCPITQAQGDSNPQPATRALTSIGISVSDLGNPYFVEIARGAERRARELGGSQVRVQVVSSAYDLPRQVRQIDAFISDGVQLILLSAADRDGIAPAVQRAREAGIRVIAVDVEAAGADATITTDNRLAGTLACDYLAQRIGGTGKVVIINGPAVSSVLERVQGCHDALAAFAGIEVLSDRENGGGAREGGLEKMTALMTAYPDIQGVFTINDPSALGAEQAAHQAGRSNFVIVSIDGSPAAFDQLKSASSLLEASAAQFPGRIAERAVDTGLQLLRGDTLAAQRILIRPELITRDNVNDYRGWNTLGESNLSPAAP</sequence>
<keyword evidence="3" id="KW-0732">Signal</keyword>
<reference evidence="6" key="1">
    <citation type="submission" date="2016-05" db="EMBL/GenBank/DDBJ databases">
        <authorList>
            <person name="Baek K."/>
            <person name="Yang S.-J."/>
        </authorList>
    </citation>
    <scope>NUCLEOTIDE SEQUENCE [LARGE SCALE GENOMIC DNA]</scope>
    <source>
        <strain evidence="6">ST58-10</strain>
    </source>
</reference>
<evidence type="ECO:0000256" key="1">
    <source>
        <dbReference type="ARBA" id="ARBA00004196"/>
    </source>
</evidence>
<proteinExistence type="inferred from homology"/>
<evidence type="ECO:0000313" key="5">
    <source>
        <dbReference type="EMBL" id="ANG65215.1"/>
    </source>
</evidence>
<dbReference type="Proteomes" id="UP000078070">
    <property type="component" value="Chromosome"/>
</dbReference>
<protein>
    <submittedName>
        <fullName evidence="5">Sugar ABC transporter substrate-binding protein</fullName>
    </submittedName>
</protein>
<organism evidence="5 6">
    <name type="scientific">Marinobacterium aestuarii</name>
    <dbReference type="NCBI Taxonomy" id="1821621"/>
    <lineage>
        <taxon>Bacteria</taxon>
        <taxon>Pseudomonadati</taxon>
        <taxon>Pseudomonadota</taxon>
        <taxon>Gammaproteobacteria</taxon>
        <taxon>Oceanospirillales</taxon>
        <taxon>Oceanospirillaceae</taxon>
        <taxon>Marinobacterium</taxon>
    </lineage>
</organism>
<evidence type="ECO:0000313" key="6">
    <source>
        <dbReference type="Proteomes" id="UP000078070"/>
    </source>
</evidence>
<feature type="domain" description="Periplasmic binding protein" evidence="4">
    <location>
        <begin position="25"/>
        <end position="280"/>
    </location>
</feature>
<accession>A0A1A9F4T8</accession>
<dbReference type="PANTHER" id="PTHR46847">
    <property type="entry name" value="D-ALLOSE-BINDING PERIPLASMIC PROTEIN-RELATED"/>
    <property type="match status" value="1"/>
</dbReference>
<dbReference type="Pfam" id="PF13407">
    <property type="entry name" value="Peripla_BP_4"/>
    <property type="match status" value="1"/>
</dbReference>
<comment type="similarity">
    <text evidence="2">Belongs to the bacterial solute-binding protein 2 family.</text>
</comment>
<dbReference type="InterPro" id="IPR028082">
    <property type="entry name" value="Peripla_BP_I"/>
</dbReference>
<keyword evidence="6" id="KW-1185">Reference proteome</keyword>
<comment type="subcellular location">
    <subcellularLocation>
        <location evidence="1">Cell envelope</location>
    </subcellularLocation>
</comment>
<dbReference type="PANTHER" id="PTHR46847:SF2">
    <property type="entry name" value="ABC TRANSPORTER SUGAR-BINDING PROTEIN"/>
    <property type="match status" value="1"/>
</dbReference>
<evidence type="ECO:0000259" key="4">
    <source>
        <dbReference type="Pfam" id="PF13407"/>
    </source>
</evidence>
<dbReference type="AlphaFoldDB" id="A0A1A9F4T8"/>
<name>A0A1A9F4T8_9GAMM</name>
<dbReference type="KEGG" id="mars:A8C75_10975"/>
<evidence type="ECO:0000256" key="3">
    <source>
        <dbReference type="ARBA" id="ARBA00022729"/>
    </source>
</evidence>
<dbReference type="GO" id="GO:0030246">
    <property type="term" value="F:carbohydrate binding"/>
    <property type="evidence" value="ECO:0007669"/>
    <property type="project" value="UniProtKB-ARBA"/>
</dbReference>
<dbReference type="GO" id="GO:0055085">
    <property type="term" value="P:transmembrane transport"/>
    <property type="evidence" value="ECO:0007669"/>
    <property type="project" value="UniProtKB-ARBA"/>
</dbReference>
<dbReference type="EMBL" id="CP015839">
    <property type="protein sequence ID" value="ANG65215.1"/>
    <property type="molecule type" value="Genomic_DNA"/>
</dbReference>
<dbReference type="CDD" id="cd06321">
    <property type="entry name" value="PBP1_ABC_sugar_binding-like"/>
    <property type="match status" value="1"/>
</dbReference>
<evidence type="ECO:0000256" key="2">
    <source>
        <dbReference type="ARBA" id="ARBA00007639"/>
    </source>
</evidence>
<gene>
    <name evidence="5" type="ORF">A8C75_10975</name>
</gene>
<reference evidence="5 6" key="2">
    <citation type="journal article" date="2018" name="Int. J. Syst. Evol. Microbiol.">
        <title>Marinobacterium aestuarii sp. nov., a benzene-degrading marine bacterium isolated from estuary sediment.</title>
        <authorList>
            <person name="Bae S.S."/>
            <person name="Jung J."/>
            <person name="Chung D."/>
            <person name="Baek K."/>
        </authorList>
    </citation>
    <scope>NUCLEOTIDE SEQUENCE [LARGE SCALE GENOMIC DNA]</scope>
    <source>
        <strain evidence="5 6">ST58-10</strain>
    </source>
</reference>
<dbReference type="SUPFAM" id="SSF53822">
    <property type="entry name" value="Periplasmic binding protein-like I"/>
    <property type="match status" value="1"/>
</dbReference>
<dbReference type="GO" id="GO:0030313">
    <property type="term" value="C:cell envelope"/>
    <property type="evidence" value="ECO:0007669"/>
    <property type="project" value="UniProtKB-SubCell"/>
</dbReference>
<dbReference type="Gene3D" id="3.40.50.2300">
    <property type="match status" value="2"/>
</dbReference>
<dbReference type="STRING" id="1821621.A8C75_10975"/>
<dbReference type="InterPro" id="IPR025997">
    <property type="entry name" value="SBP_2_dom"/>
</dbReference>